<feature type="binding site" evidence="7">
    <location>
        <position position="124"/>
    </location>
    <ligand>
        <name>Fe cation</name>
        <dbReference type="ChEBI" id="CHEBI:24875"/>
    </ligand>
</feature>
<keyword evidence="5 7" id="KW-0012">Acyltransferase</keyword>
<evidence type="ECO:0000256" key="2">
    <source>
        <dbReference type="ARBA" id="ARBA00022694"/>
    </source>
</evidence>
<feature type="compositionally biased region" description="Basic and acidic residues" evidence="8">
    <location>
        <begin position="353"/>
        <end position="363"/>
    </location>
</feature>
<feature type="binding site" evidence="7">
    <location>
        <position position="120"/>
    </location>
    <ligand>
        <name>Fe cation</name>
        <dbReference type="ChEBI" id="CHEBI:24875"/>
    </ligand>
</feature>
<gene>
    <name evidence="7 10" type="primary">tsaD</name>
    <name evidence="10" type="ORF">QGN29_05085</name>
</gene>
<dbReference type="Proteomes" id="UP001268683">
    <property type="component" value="Chromosome"/>
</dbReference>
<keyword evidence="7" id="KW-0963">Cytoplasm</keyword>
<dbReference type="Pfam" id="PF00814">
    <property type="entry name" value="TsaD"/>
    <property type="match status" value="1"/>
</dbReference>
<comment type="cofactor">
    <cofactor evidence="7">
        <name>Fe(2+)</name>
        <dbReference type="ChEBI" id="CHEBI:29033"/>
    </cofactor>
    <text evidence="7">Binds 1 Fe(2+) ion per subunit.</text>
</comment>
<dbReference type="GO" id="GO:0061711">
    <property type="term" value="F:tRNA N(6)-L-threonylcarbamoyladenine synthase activity"/>
    <property type="evidence" value="ECO:0007669"/>
    <property type="project" value="UniProtKB-EC"/>
</dbReference>
<comment type="function">
    <text evidence="7">Required for the formation of a threonylcarbamoyl group on adenosine at position 37 (t(6)A37) in tRNAs that read codons beginning with adenine. Is involved in the transfer of the threonylcarbamoyl moiety of threonylcarbamoyl-AMP (TC-AMP) to the N6 group of A37, together with TsaE and TsaB. TsaD likely plays a direct catalytic role in this reaction.</text>
</comment>
<dbReference type="KEGG" id="tmk:QGN29_05085"/>
<evidence type="ECO:0000256" key="5">
    <source>
        <dbReference type="ARBA" id="ARBA00023315"/>
    </source>
</evidence>
<dbReference type="EMBL" id="CP123872">
    <property type="protein sequence ID" value="WND03750.1"/>
    <property type="molecule type" value="Genomic_DNA"/>
</dbReference>
<protein>
    <recommendedName>
        <fullName evidence="7">tRNA N6-adenosine threonylcarbamoyltransferase</fullName>
        <ecNumber evidence="7">2.3.1.234</ecNumber>
    </recommendedName>
    <alternativeName>
        <fullName evidence="7">N6-L-threonylcarbamoyladenine synthase</fullName>
        <shortName evidence="7">t(6)A synthase</shortName>
    </alternativeName>
    <alternativeName>
        <fullName evidence="7">t(6)A37 threonylcarbamoyladenosine biosynthesis protein TsaD</fullName>
    </alternativeName>
    <alternativeName>
        <fullName evidence="7">tRNA threonylcarbamoyladenosine biosynthesis protein TsaD</fullName>
    </alternativeName>
</protein>
<feature type="binding site" evidence="7">
    <location>
        <position position="192"/>
    </location>
    <ligand>
        <name>substrate</name>
    </ligand>
</feature>
<comment type="subcellular location">
    <subcellularLocation>
        <location evidence="7">Cytoplasm</location>
    </subcellularLocation>
</comment>
<dbReference type="GO" id="GO:0002949">
    <property type="term" value="P:tRNA threonylcarbamoyladenosine modification"/>
    <property type="evidence" value="ECO:0007669"/>
    <property type="project" value="UniProtKB-UniRule"/>
</dbReference>
<feature type="binding site" evidence="7">
    <location>
        <position position="179"/>
    </location>
    <ligand>
        <name>substrate</name>
    </ligand>
</feature>
<evidence type="ECO:0000256" key="7">
    <source>
        <dbReference type="HAMAP-Rule" id="MF_01445"/>
    </source>
</evidence>
<proteinExistence type="inferred from homology"/>
<comment type="catalytic activity">
    <reaction evidence="6 7">
        <text>L-threonylcarbamoyladenylate + adenosine(37) in tRNA = N(6)-L-threonylcarbamoyladenosine(37) in tRNA + AMP + H(+)</text>
        <dbReference type="Rhea" id="RHEA:37059"/>
        <dbReference type="Rhea" id="RHEA-COMP:10162"/>
        <dbReference type="Rhea" id="RHEA-COMP:10163"/>
        <dbReference type="ChEBI" id="CHEBI:15378"/>
        <dbReference type="ChEBI" id="CHEBI:73682"/>
        <dbReference type="ChEBI" id="CHEBI:74411"/>
        <dbReference type="ChEBI" id="CHEBI:74418"/>
        <dbReference type="ChEBI" id="CHEBI:456215"/>
        <dbReference type="EC" id="2.3.1.234"/>
    </reaction>
</comment>
<dbReference type="EC" id="2.3.1.234" evidence="7"/>
<evidence type="ECO:0000256" key="4">
    <source>
        <dbReference type="ARBA" id="ARBA00023004"/>
    </source>
</evidence>
<dbReference type="SUPFAM" id="SSF53067">
    <property type="entry name" value="Actin-like ATPase domain"/>
    <property type="match status" value="1"/>
</dbReference>
<keyword evidence="4 7" id="KW-0408">Iron</keyword>
<evidence type="ECO:0000256" key="1">
    <source>
        <dbReference type="ARBA" id="ARBA00022679"/>
    </source>
</evidence>
<dbReference type="HAMAP" id="MF_01445">
    <property type="entry name" value="TsaD"/>
    <property type="match status" value="1"/>
</dbReference>
<dbReference type="AlphaFoldDB" id="A0AA52EFH3"/>
<feature type="region of interest" description="Disordered" evidence="8">
    <location>
        <begin position="347"/>
        <end position="372"/>
    </location>
</feature>
<name>A0AA52EFH3_9PROT</name>
<dbReference type="PANTHER" id="PTHR11735:SF6">
    <property type="entry name" value="TRNA N6-ADENOSINE THREONYLCARBAMOYLTRANSFERASE, MITOCHONDRIAL"/>
    <property type="match status" value="1"/>
</dbReference>
<dbReference type="InterPro" id="IPR022450">
    <property type="entry name" value="TsaD"/>
</dbReference>
<evidence type="ECO:0000256" key="6">
    <source>
        <dbReference type="ARBA" id="ARBA00048117"/>
    </source>
</evidence>
<keyword evidence="11" id="KW-1185">Reference proteome</keyword>
<dbReference type="InterPro" id="IPR043129">
    <property type="entry name" value="ATPase_NBD"/>
</dbReference>
<keyword evidence="1 7" id="KW-0808">Transferase</keyword>
<evidence type="ECO:0000256" key="8">
    <source>
        <dbReference type="SAM" id="MobiDB-lite"/>
    </source>
</evidence>
<feature type="binding site" evidence="7">
    <location>
        <position position="323"/>
    </location>
    <ligand>
        <name>Fe cation</name>
        <dbReference type="ChEBI" id="CHEBI:24875"/>
    </ligand>
</feature>
<accession>A0AA52EFH3</accession>
<comment type="similarity">
    <text evidence="7">Belongs to the KAE1 / TsaD family.</text>
</comment>
<dbReference type="FunFam" id="3.30.420.40:FF:000012">
    <property type="entry name" value="tRNA N6-adenosine threonylcarbamoyltransferase"/>
    <property type="match status" value="1"/>
</dbReference>
<feature type="binding site" evidence="7">
    <location>
        <begin position="146"/>
        <end position="150"/>
    </location>
    <ligand>
        <name>substrate</name>
    </ligand>
</feature>
<dbReference type="InterPro" id="IPR017861">
    <property type="entry name" value="KAE1/TsaD"/>
</dbReference>
<evidence type="ECO:0000313" key="10">
    <source>
        <dbReference type="EMBL" id="WND03750.1"/>
    </source>
</evidence>
<evidence type="ECO:0000256" key="3">
    <source>
        <dbReference type="ARBA" id="ARBA00022723"/>
    </source>
</evidence>
<feature type="binding site" evidence="7">
    <location>
        <position position="196"/>
    </location>
    <ligand>
        <name>substrate</name>
    </ligand>
</feature>
<feature type="binding site" evidence="7">
    <location>
        <position position="295"/>
    </location>
    <ligand>
        <name>substrate</name>
    </ligand>
</feature>
<feature type="domain" description="Gcp-like" evidence="9">
    <location>
        <begin position="32"/>
        <end position="330"/>
    </location>
</feature>
<dbReference type="GO" id="GO:0005506">
    <property type="term" value="F:iron ion binding"/>
    <property type="evidence" value="ECO:0007669"/>
    <property type="project" value="UniProtKB-UniRule"/>
</dbReference>
<evidence type="ECO:0000259" key="9">
    <source>
        <dbReference type="Pfam" id="PF00814"/>
    </source>
</evidence>
<dbReference type="NCBIfam" id="TIGR03723">
    <property type="entry name" value="T6A_TsaD_YgjD"/>
    <property type="match status" value="1"/>
</dbReference>
<dbReference type="CDD" id="cd24133">
    <property type="entry name" value="ASKHA_NBD_TsaD_bac"/>
    <property type="match status" value="1"/>
</dbReference>
<dbReference type="RefSeq" id="WP_310799604.1">
    <property type="nucleotide sequence ID" value="NZ_CP123872.1"/>
</dbReference>
<dbReference type="GO" id="GO:0005737">
    <property type="term" value="C:cytoplasm"/>
    <property type="evidence" value="ECO:0007669"/>
    <property type="project" value="UniProtKB-SubCell"/>
</dbReference>
<dbReference type="Gene3D" id="3.30.420.40">
    <property type="match status" value="2"/>
</dbReference>
<reference evidence="10" key="1">
    <citation type="submission" date="2023-04" db="EMBL/GenBank/DDBJ databases">
        <title>Complete genome sequence of Temperatibacter marinus.</title>
        <authorList>
            <person name="Rong J.-C."/>
            <person name="Yi M.-L."/>
            <person name="Zhao Q."/>
        </authorList>
    </citation>
    <scope>NUCLEOTIDE SEQUENCE</scope>
    <source>
        <strain evidence="10">NBRC 110045</strain>
    </source>
</reference>
<dbReference type="PRINTS" id="PR00789">
    <property type="entry name" value="OSIALOPTASE"/>
</dbReference>
<keyword evidence="3 7" id="KW-0479">Metal-binding</keyword>
<organism evidence="10 11">
    <name type="scientific">Temperatibacter marinus</name>
    <dbReference type="NCBI Taxonomy" id="1456591"/>
    <lineage>
        <taxon>Bacteria</taxon>
        <taxon>Pseudomonadati</taxon>
        <taxon>Pseudomonadota</taxon>
        <taxon>Alphaproteobacteria</taxon>
        <taxon>Kordiimonadales</taxon>
        <taxon>Temperatibacteraceae</taxon>
        <taxon>Temperatibacter</taxon>
    </lineage>
</organism>
<evidence type="ECO:0000313" key="11">
    <source>
        <dbReference type="Proteomes" id="UP001268683"/>
    </source>
</evidence>
<sequence>MNAKDKITPKYVLGIETSCDETAVAIVSSDKEIIAHKILSQIEEHAVYGGVVPEIAARSHITHLDSLVENCLSSADLALQDMNAIAATTGPGLIGGLMVGMMTAKAMAQSSGLPFIAVNHLAAHALTPRLTDPDGSKTAFPYLMLLMSGGHCQILEVLDVDDFKRLGTTLDDATGEAFDKTAKLLGLGYPGGPQVEQAALKGDKTRFPLPQPMKGKAGFDFSFSGLKTAVRREAEKCVAEHGYLREIEINDLCACFQDTMAKCLMDRLGRAMKDYTSRHSKGGRRLIIAGGVAANTYLRNALESLACEHNFTLSAPPLALCTDNGAMIAWAGMERFLKTPEINEINQPARPRWPLDQKAEPRVGRGKKGAKA</sequence>
<dbReference type="PANTHER" id="PTHR11735">
    <property type="entry name" value="TRNA N6-ADENOSINE THREONYLCARBAMOYLTRANSFERASE"/>
    <property type="match status" value="1"/>
</dbReference>
<keyword evidence="2 7" id="KW-0819">tRNA processing</keyword>
<dbReference type="InterPro" id="IPR000905">
    <property type="entry name" value="Gcp-like_dom"/>
</dbReference>
<dbReference type="NCBIfam" id="TIGR00329">
    <property type="entry name" value="gcp_kae1"/>
    <property type="match status" value="1"/>
</dbReference>